<evidence type="ECO:0000313" key="4">
    <source>
        <dbReference type="EMBL" id="CAK9026715.1"/>
    </source>
</evidence>
<protein>
    <submittedName>
        <fullName evidence="4">AFG1-like ATPase (Lactation elevated protein 1)</fullName>
    </submittedName>
</protein>
<dbReference type="PANTHER" id="PTHR12169:SF6">
    <property type="entry name" value="AFG1-LIKE ATPASE"/>
    <property type="match status" value="1"/>
</dbReference>
<evidence type="ECO:0000256" key="1">
    <source>
        <dbReference type="ARBA" id="ARBA00010322"/>
    </source>
</evidence>
<feature type="non-terminal residue" evidence="4">
    <location>
        <position position="1"/>
    </location>
</feature>
<dbReference type="SUPFAM" id="SSF52540">
    <property type="entry name" value="P-loop containing nucleoside triphosphate hydrolases"/>
    <property type="match status" value="1"/>
</dbReference>
<dbReference type="InterPro" id="IPR027417">
    <property type="entry name" value="P-loop_NTPase"/>
</dbReference>
<sequence length="424" mass="47117">RKEEEEDRAREAGLVSLELAKMVERHGLVRDEAQAEVASMMDALIQPEMERDLAVANGIYLYGTVGTGKTLLLDCLHQVASQTTLTRRVHFHDFMIEVHQRLRTDDIKGVANTLASESKLLCFDEFQVTDIADAVILHELFKTLFQRKTTVVATSNRRPDQLYENGINRQVLFEPFIDLLTFQCLIVDINQVGGGGRQVTKDYRKIAHSDSSLVYPPVFLTPLGEETVARVDALFHKLSGVSAREAASFRVPVAMGRHLDIPQFANRVGRFSFDKLCKSNVGAIDFVSLADACSVVFLEDVPVLEGKLHNDTRRFITLIDVLYDRGVKLVISAATDLDALFSNVERDNAGGNPGAVAAEDVHVTDKGGSSGRLTTMLGKDFEWSATGRMGASLADFYAKDDVGFAVQRARSRLLEMQTEMFWKQ</sequence>
<keyword evidence="2" id="KW-0547">Nucleotide-binding</keyword>
<evidence type="ECO:0000256" key="2">
    <source>
        <dbReference type="ARBA" id="ARBA00022741"/>
    </source>
</evidence>
<dbReference type="EMBL" id="CAXAMM010011666">
    <property type="protein sequence ID" value="CAK9026715.1"/>
    <property type="molecule type" value="Genomic_DNA"/>
</dbReference>
<dbReference type="Pfam" id="PF03969">
    <property type="entry name" value="AFG1_ATPase"/>
    <property type="match status" value="1"/>
</dbReference>
<name>A0ABP0KIQ6_9DINO</name>
<organism evidence="4 5">
    <name type="scientific">Durusdinium trenchii</name>
    <dbReference type="NCBI Taxonomy" id="1381693"/>
    <lineage>
        <taxon>Eukaryota</taxon>
        <taxon>Sar</taxon>
        <taxon>Alveolata</taxon>
        <taxon>Dinophyceae</taxon>
        <taxon>Suessiales</taxon>
        <taxon>Symbiodiniaceae</taxon>
        <taxon>Durusdinium</taxon>
    </lineage>
</organism>
<reference evidence="4 5" key="1">
    <citation type="submission" date="2024-02" db="EMBL/GenBank/DDBJ databases">
        <authorList>
            <person name="Chen Y."/>
            <person name="Shah S."/>
            <person name="Dougan E. K."/>
            <person name="Thang M."/>
            <person name="Chan C."/>
        </authorList>
    </citation>
    <scope>NUCLEOTIDE SEQUENCE [LARGE SCALE GENOMIC DNA]</scope>
</reference>
<keyword evidence="5" id="KW-1185">Reference proteome</keyword>
<accession>A0ABP0KIQ6</accession>
<dbReference type="Gene3D" id="3.40.50.300">
    <property type="entry name" value="P-loop containing nucleotide triphosphate hydrolases"/>
    <property type="match status" value="1"/>
</dbReference>
<comment type="caution">
    <text evidence="4">The sequence shown here is derived from an EMBL/GenBank/DDBJ whole genome shotgun (WGS) entry which is preliminary data.</text>
</comment>
<dbReference type="InterPro" id="IPR005654">
    <property type="entry name" value="ATPase_AFG1-like"/>
</dbReference>
<evidence type="ECO:0000256" key="3">
    <source>
        <dbReference type="ARBA" id="ARBA00022840"/>
    </source>
</evidence>
<gene>
    <name evidence="4" type="ORF">SCF082_LOCUS17625</name>
</gene>
<evidence type="ECO:0000313" key="5">
    <source>
        <dbReference type="Proteomes" id="UP001642464"/>
    </source>
</evidence>
<dbReference type="Proteomes" id="UP001642464">
    <property type="component" value="Unassembled WGS sequence"/>
</dbReference>
<dbReference type="PANTHER" id="PTHR12169">
    <property type="entry name" value="ATPASE N2B"/>
    <property type="match status" value="1"/>
</dbReference>
<proteinExistence type="inferred from homology"/>
<dbReference type="NCBIfam" id="NF040713">
    <property type="entry name" value="ZapE"/>
    <property type="match status" value="1"/>
</dbReference>
<comment type="similarity">
    <text evidence="1">Belongs to the AFG1 ATPase family.</text>
</comment>
<keyword evidence="3" id="KW-0067">ATP-binding</keyword>